<gene>
    <name evidence="6" type="ORF">ENR23_14275</name>
</gene>
<dbReference type="PANTHER" id="PTHR43333:SF1">
    <property type="entry name" value="D-ISOMER SPECIFIC 2-HYDROXYACID DEHYDROGENASE NAD-BINDING DOMAIN-CONTAINING PROTEIN"/>
    <property type="match status" value="1"/>
</dbReference>
<name>A0A832I6Y4_UNCEI</name>
<dbReference type="PANTHER" id="PTHR43333">
    <property type="entry name" value="2-HACID_DH_C DOMAIN-CONTAINING PROTEIN"/>
    <property type="match status" value="1"/>
</dbReference>
<protein>
    <submittedName>
        <fullName evidence="6">D-2-hydroxyacid dehydrogenase</fullName>
    </submittedName>
</protein>
<dbReference type="SUPFAM" id="SSF52283">
    <property type="entry name" value="Formate/glycerate dehydrogenase catalytic domain-like"/>
    <property type="match status" value="1"/>
</dbReference>
<evidence type="ECO:0000313" key="6">
    <source>
        <dbReference type="EMBL" id="HGZ44545.1"/>
    </source>
</evidence>
<feature type="domain" description="D-isomer specific 2-hydroxyacid dehydrogenase NAD-binding" evidence="5">
    <location>
        <begin position="140"/>
        <end position="320"/>
    </location>
</feature>
<evidence type="ECO:0000256" key="3">
    <source>
        <dbReference type="RuleBase" id="RU003719"/>
    </source>
</evidence>
<dbReference type="InterPro" id="IPR036291">
    <property type="entry name" value="NAD(P)-bd_dom_sf"/>
</dbReference>
<dbReference type="InterPro" id="IPR006139">
    <property type="entry name" value="D-isomer_2_OHA_DH_cat_dom"/>
</dbReference>
<accession>A0A832I6Y4</accession>
<keyword evidence="1 3" id="KW-0560">Oxidoreductase</keyword>
<evidence type="ECO:0000259" key="5">
    <source>
        <dbReference type="Pfam" id="PF02826"/>
    </source>
</evidence>
<comment type="caution">
    <text evidence="6">The sequence shown here is derived from an EMBL/GenBank/DDBJ whole genome shotgun (WGS) entry which is preliminary data.</text>
</comment>
<dbReference type="GO" id="GO:0016616">
    <property type="term" value="F:oxidoreductase activity, acting on the CH-OH group of donors, NAD or NADP as acceptor"/>
    <property type="evidence" value="ECO:0007669"/>
    <property type="project" value="InterPro"/>
</dbReference>
<dbReference type="EMBL" id="DSQF01000030">
    <property type="protein sequence ID" value="HGZ44545.1"/>
    <property type="molecule type" value="Genomic_DNA"/>
</dbReference>
<organism evidence="6">
    <name type="scientific">Eiseniibacteriota bacterium</name>
    <dbReference type="NCBI Taxonomy" id="2212470"/>
    <lineage>
        <taxon>Bacteria</taxon>
        <taxon>Candidatus Eiseniibacteriota</taxon>
    </lineage>
</organism>
<dbReference type="SUPFAM" id="SSF51735">
    <property type="entry name" value="NAD(P)-binding Rossmann-fold domains"/>
    <property type="match status" value="1"/>
</dbReference>
<dbReference type="Gene3D" id="3.40.50.720">
    <property type="entry name" value="NAD(P)-binding Rossmann-like Domain"/>
    <property type="match status" value="2"/>
</dbReference>
<dbReference type="InterPro" id="IPR006140">
    <property type="entry name" value="D-isomer_DH_NAD-bd"/>
</dbReference>
<dbReference type="Pfam" id="PF00389">
    <property type="entry name" value="2-Hacid_dh"/>
    <property type="match status" value="1"/>
</dbReference>
<dbReference type="Pfam" id="PF02826">
    <property type="entry name" value="2-Hacid_dh_C"/>
    <property type="match status" value="1"/>
</dbReference>
<comment type="similarity">
    <text evidence="3">Belongs to the D-isomer specific 2-hydroxyacid dehydrogenase family.</text>
</comment>
<evidence type="ECO:0000256" key="2">
    <source>
        <dbReference type="ARBA" id="ARBA00023027"/>
    </source>
</evidence>
<evidence type="ECO:0000259" key="4">
    <source>
        <dbReference type="Pfam" id="PF00389"/>
    </source>
</evidence>
<evidence type="ECO:0000256" key="1">
    <source>
        <dbReference type="ARBA" id="ARBA00023002"/>
    </source>
</evidence>
<dbReference type="CDD" id="cd05300">
    <property type="entry name" value="2-Hacid_dh_1"/>
    <property type="match status" value="1"/>
</dbReference>
<keyword evidence="2" id="KW-0520">NAD</keyword>
<sequence length="357" mass="38087">MAGGATGASGDAAARVRRPPAVWHPVATVTLRVLEWVRSDDAVWNLPASALARLAAAFPGVRFDAPRDEAEAERLLPEADVVYGWAVRRDNFSRCARLRWIHVSAAGVGPLLFPELVESPVVVTNGRGLHAVSMAEHALGVLLALARKLHLARDAQARRAWAQRALWTEPPPFAQLEGATLGVFGFGAVGRAIATRARALGMRVLAVRRRPAADPGPAEAQWGPERLGDLCAASDAIVLCAPLTAETRGALDAAALARLRPHAVLVNLGRGALVDEEALVAALREGRLAGAALDVMREEPLPADSPLWALPNVLLTPHVSGLGPRYWERAVDQFGEHLAAFLEGRPLPNLVDKRAGY</sequence>
<dbReference type="GO" id="GO:0051287">
    <property type="term" value="F:NAD binding"/>
    <property type="evidence" value="ECO:0007669"/>
    <property type="project" value="InterPro"/>
</dbReference>
<reference evidence="6" key="1">
    <citation type="journal article" date="2020" name="mSystems">
        <title>Genome- and Community-Level Interaction Insights into Carbon Utilization and Element Cycling Functions of Hydrothermarchaeota in Hydrothermal Sediment.</title>
        <authorList>
            <person name="Zhou Z."/>
            <person name="Liu Y."/>
            <person name="Xu W."/>
            <person name="Pan J."/>
            <person name="Luo Z.H."/>
            <person name="Li M."/>
        </authorList>
    </citation>
    <scope>NUCLEOTIDE SEQUENCE [LARGE SCALE GENOMIC DNA]</scope>
    <source>
        <strain evidence="6">SpSt-381</strain>
    </source>
</reference>
<dbReference type="AlphaFoldDB" id="A0A832I6Y4"/>
<feature type="domain" description="D-isomer specific 2-hydroxyacid dehydrogenase catalytic" evidence="4">
    <location>
        <begin position="52"/>
        <end position="351"/>
    </location>
</feature>
<proteinExistence type="inferred from homology"/>